<gene>
    <name evidence="2" type="ORF">CSB45_15365</name>
</gene>
<evidence type="ECO:0000313" key="2">
    <source>
        <dbReference type="EMBL" id="PID55570.1"/>
    </source>
</evidence>
<dbReference type="EMBL" id="PDPS01000065">
    <property type="protein sequence ID" value="PID55570.1"/>
    <property type="molecule type" value="Genomic_DNA"/>
</dbReference>
<comment type="caution">
    <text evidence="2">The sequence shown here is derived from an EMBL/GenBank/DDBJ whole genome shotgun (WGS) entry which is preliminary data.</text>
</comment>
<organism evidence="2 3">
    <name type="scientific">candidate division KSB3 bacterium</name>
    <dbReference type="NCBI Taxonomy" id="2044937"/>
    <lineage>
        <taxon>Bacteria</taxon>
        <taxon>candidate division KSB3</taxon>
    </lineage>
</organism>
<accession>A0A2G6E0K6</accession>
<reference evidence="2 3" key="1">
    <citation type="submission" date="2017-10" db="EMBL/GenBank/DDBJ databases">
        <title>Novel microbial diversity and functional potential in the marine mammal oral microbiome.</title>
        <authorList>
            <person name="Dudek N.K."/>
            <person name="Sun C.L."/>
            <person name="Burstein D."/>
            <person name="Kantor R.S."/>
            <person name="Aliaga Goltsman D.S."/>
            <person name="Bik E.M."/>
            <person name="Thomas B.C."/>
            <person name="Banfield J.F."/>
            <person name="Relman D.A."/>
        </authorList>
    </citation>
    <scope>NUCLEOTIDE SEQUENCE [LARGE SCALE GENOMIC DNA]</scope>
    <source>
        <strain evidence="2">DOLZORAL124_49_17</strain>
    </source>
</reference>
<feature type="coiled-coil region" evidence="1">
    <location>
        <begin position="5"/>
        <end position="35"/>
    </location>
</feature>
<protein>
    <submittedName>
        <fullName evidence="2">Uncharacterized protein</fullName>
    </submittedName>
</protein>
<sequence length="91" mass="10665">MFLKQEKLLLEIENLKKLQQEKESLILTAAKEEFQKLKSDIAFQNIAKISGYLSHEFKGKIIAAQEFIKNFGKLSQHVQELKEIAQEFRKK</sequence>
<evidence type="ECO:0000313" key="3">
    <source>
        <dbReference type="Proteomes" id="UP000229740"/>
    </source>
</evidence>
<keyword evidence="1" id="KW-0175">Coiled coil</keyword>
<dbReference type="Proteomes" id="UP000229740">
    <property type="component" value="Unassembled WGS sequence"/>
</dbReference>
<dbReference type="AlphaFoldDB" id="A0A2G6E0K6"/>
<name>A0A2G6E0K6_9BACT</name>
<proteinExistence type="predicted"/>
<evidence type="ECO:0000256" key="1">
    <source>
        <dbReference type="SAM" id="Coils"/>
    </source>
</evidence>